<accession>A0ABU5UJC3</accession>
<name>A0ABU5UJC3_9CYAN</name>
<sequence>MTSILWGGRVYELGVGAKPIPRKKLTAEKLSAAITSVLTKEVQHKAKVLGGNIESENGAYIAAQVITRCLKQR</sequence>
<dbReference type="Gene3D" id="3.40.50.2000">
    <property type="entry name" value="Glycogen Phosphorylase B"/>
    <property type="match status" value="1"/>
</dbReference>
<gene>
    <name evidence="1" type="ORF">VB620_19830</name>
</gene>
<dbReference type="Proteomes" id="UP001302120">
    <property type="component" value="Unassembled WGS sequence"/>
</dbReference>
<protein>
    <submittedName>
        <fullName evidence="1">Uncharacterized protein</fullName>
    </submittedName>
</protein>
<proteinExistence type="predicted"/>
<evidence type="ECO:0000313" key="2">
    <source>
        <dbReference type="Proteomes" id="UP001302120"/>
    </source>
</evidence>
<dbReference type="SUPFAM" id="SSF53756">
    <property type="entry name" value="UDP-Glycosyltransferase/glycogen phosphorylase"/>
    <property type="match status" value="1"/>
</dbReference>
<organism evidence="1 2">
    <name type="scientific">Nodularia harveyana UHCC-0300</name>
    <dbReference type="NCBI Taxonomy" id="2974287"/>
    <lineage>
        <taxon>Bacteria</taxon>
        <taxon>Bacillati</taxon>
        <taxon>Cyanobacteriota</taxon>
        <taxon>Cyanophyceae</taxon>
        <taxon>Nostocales</taxon>
        <taxon>Nodulariaceae</taxon>
        <taxon>Nodularia</taxon>
    </lineage>
</organism>
<keyword evidence="2" id="KW-1185">Reference proteome</keyword>
<dbReference type="RefSeq" id="WP_323197876.1">
    <property type="nucleotide sequence ID" value="NZ_JAYGHG010000048.1"/>
</dbReference>
<evidence type="ECO:0000313" key="1">
    <source>
        <dbReference type="EMBL" id="MEA5583579.1"/>
    </source>
</evidence>
<dbReference type="PANTHER" id="PTHR48050">
    <property type="entry name" value="STEROL 3-BETA-GLUCOSYLTRANSFERASE"/>
    <property type="match status" value="1"/>
</dbReference>
<dbReference type="EMBL" id="JAYGHG010000048">
    <property type="protein sequence ID" value="MEA5583579.1"/>
    <property type="molecule type" value="Genomic_DNA"/>
</dbReference>
<dbReference type="PANTHER" id="PTHR48050:SF13">
    <property type="entry name" value="STEROL 3-BETA-GLUCOSYLTRANSFERASE UGT80A2"/>
    <property type="match status" value="1"/>
</dbReference>
<comment type="caution">
    <text evidence="1">The sequence shown here is derived from an EMBL/GenBank/DDBJ whole genome shotgun (WGS) entry which is preliminary data.</text>
</comment>
<reference evidence="1 2" key="1">
    <citation type="submission" date="2023-12" db="EMBL/GenBank/DDBJ databases">
        <title>Baltic Sea Cyanobacteria.</title>
        <authorList>
            <person name="Delbaje E."/>
            <person name="Fewer D.P."/>
            <person name="Shishido T.K."/>
        </authorList>
    </citation>
    <scope>NUCLEOTIDE SEQUENCE [LARGE SCALE GENOMIC DNA]</scope>
    <source>
        <strain evidence="1 2">UHCC-0300</strain>
    </source>
</reference>
<dbReference type="InterPro" id="IPR050426">
    <property type="entry name" value="Glycosyltransferase_28"/>
</dbReference>